<evidence type="ECO:0000256" key="1">
    <source>
        <dbReference type="SAM" id="Phobius"/>
    </source>
</evidence>
<dbReference type="RefSeq" id="WP_150087249.1">
    <property type="nucleotide sequence ID" value="NZ_VWSF01000003.1"/>
</dbReference>
<accession>A0A5M6DKY9</accession>
<keyword evidence="1" id="KW-0812">Transmembrane</keyword>
<evidence type="ECO:0000313" key="3">
    <source>
        <dbReference type="Proteomes" id="UP000323426"/>
    </source>
</evidence>
<reference evidence="2 3" key="1">
    <citation type="submission" date="2019-09" db="EMBL/GenBank/DDBJ databases">
        <title>Genome sequence and assembly of Adhaeribacter sp.</title>
        <authorList>
            <person name="Chhetri G."/>
        </authorList>
    </citation>
    <scope>NUCLEOTIDE SEQUENCE [LARGE SCALE GENOMIC DNA]</scope>
    <source>
        <strain evidence="2 3">DK36</strain>
    </source>
</reference>
<dbReference type="EMBL" id="VWSF01000003">
    <property type="protein sequence ID" value="KAA5548113.1"/>
    <property type="molecule type" value="Genomic_DNA"/>
</dbReference>
<organism evidence="2 3">
    <name type="scientific">Adhaeribacter rhizoryzae</name>
    <dbReference type="NCBI Taxonomy" id="2607907"/>
    <lineage>
        <taxon>Bacteria</taxon>
        <taxon>Pseudomonadati</taxon>
        <taxon>Bacteroidota</taxon>
        <taxon>Cytophagia</taxon>
        <taxon>Cytophagales</taxon>
        <taxon>Hymenobacteraceae</taxon>
        <taxon>Adhaeribacter</taxon>
    </lineage>
</organism>
<keyword evidence="1" id="KW-0472">Membrane</keyword>
<name>A0A5M6DKY9_9BACT</name>
<proteinExistence type="predicted"/>
<comment type="caution">
    <text evidence="2">The sequence shown here is derived from an EMBL/GenBank/DDBJ whole genome shotgun (WGS) entry which is preliminary data.</text>
</comment>
<evidence type="ECO:0000313" key="2">
    <source>
        <dbReference type="EMBL" id="KAA5548113.1"/>
    </source>
</evidence>
<dbReference type="Proteomes" id="UP000323426">
    <property type="component" value="Unassembled WGS sequence"/>
</dbReference>
<feature type="transmembrane region" description="Helical" evidence="1">
    <location>
        <begin position="6"/>
        <end position="31"/>
    </location>
</feature>
<sequence length="182" mass="20647">MFTNISWANYLLVVTLLLIIYYLVIGFRFYFYELKAFISGLRKPSISPEHTKTSRLPADNHSPGGLLEDWPEAFEIPNSPGNQLHNPPTKETWISSEQKFAIAEAAQKAKNKEEFIQIIQLILVAYPGLKVTTFRSAIQDLIMAETEIFSSFSLTEADFEELWLAADTPSDAERSEESIPVE</sequence>
<keyword evidence="3" id="KW-1185">Reference proteome</keyword>
<dbReference type="AlphaFoldDB" id="A0A5M6DKY9"/>
<keyword evidence="1" id="KW-1133">Transmembrane helix</keyword>
<protein>
    <submittedName>
        <fullName evidence="2">Uncharacterized protein</fullName>
    </submittedName>
</protein>
<gene>
    <name evidence="2" type="ORF">F0145_05135</name>
</gene>